<dbReference type="EMBL" id="OKRB01000150">
    <property type="protein sequence ID" value="SPE31367.1"/>
    <property type="molecule type" value="Genomic_DNA"/>
</dbReference>
<proteinExistence type="predicted"/>
<dbReference type="AlphaFoldDB" id="A0A2N9M7G9"/>
<evidence type="ECO:0000313" key="2">
    <source>
        <dbReference type="Proteomes" id="UP000239735"/>
    </source>
</evidence>
<evidence type="ECO:0000313" key="1">
    <source>
        <dbReference type="EMBL" id="SPE31367.1"/>
    </source>
</evidence>
<dbReference type="Proteomes" id="UP000239735">
    <property type="component" value="Unassembled WGS sequence"/>
</dbReference>
<accession>A0A2N9M7G9</accession>
<name>A0A2N9M7G9_9BACT</name>
<organism evidence="1 2">
    <name type="scientific">Candidatus Sulfuritelmatomonas gaucii</name>
    <dbReference type="NCBI Taxonomy" id="2043161"/>
    <lineage>
        <taxon>Bacteria</taxon>
        <taxon>Pseudomonadati</taxon>
        <taxon>Acidobacteriota</taxon>
        <taxon>Terriglobia</taxon>
        <taxon>Terriglobales</taxon>
        <taxon>Acidobacteriaceae</taxon>
        <taxon>Candidatus Sulfuritelmatomonas</taxon>
    </lineage>
</organism>
<reference evidence="2" key="1">
    <citation type="submission" date="2018-02" db="EMBL/GenBank/DDBJ databases">
        <authorList>
            <person name="Hausmann B."/>
        </authorList>
    </citation>
    <scope>NUCLEOTIDE SEQUENCE [LARGE SCALE GENOMIC DNA]</scope>
    <source>
        <strain evidence="2">Peat soil MAG SbA5</strain>
    </source>
</reference>
<gene>
    <name evidence="1" type="ORF">SBA5_880035</name>
</gene>
<protein>
    <submittedName>
        <fullName evidence="1">Uncharacterized protein</fullName>
    </submittedName>
</protein>
<sequence>MSKTEQTTTLSEADAAPDIGVVGLEYGKSASRVAALPQGSDAGPAWPVGLRGMLCPYSLKHFLLGL</sequence>